<evidence type="ECO:0000256" key="1">
    <source>
        <dbReference type="SAM" id="MobiDB-lite"/>
    </source>
</evidence>
<sequence length="412" mass="46648">MPGRFAFKEFSSGAHYATVKALFNAVGVVSKKKTHVSRGTGSRHAQDAGADIASIENHGGWGKGRVSIHYLSRISDDVPSKMAGCTLPGERLWLARGTILPPVALQRMLFPFVEDFAERTESPSDWLQWTENLIMDKNMYDNRPVEARIKITGKDVRYVRMLFLLTHLRKVLLQDAVDLMQLLDAPFRYEDHGVFRHPVFSLENPPFRKFREDLSNNMRVVKSPMEDSLLANAPAIHNEFRTVHSAVQRLDHTLQANTDAIQQLTKLADNVVQQITSKVTPDGQSLDRVYEFMERMGELMEKMGGNMIRTARRERRCPQVQQQQQQQQGHPGQQGQPEQQGQPKEQQPPEQGPIHRGQGHTEPQGPIEPAVAMVSRGLTWEERLVALETQLASRYAQIPPRNVCDVDPTMLP</sequence>
<dbReference type="Proteomes" id="UP000717515">
    <property type="component" value="Unassembled WGS sequence"/>
</dbReference>
<feature type="region of interest" description="Disordered" evidence="1">
    <location>
        <begin position="314"/>
        <end position="367"/>
    </location>
</feature>
<organism evidence="3 4">
    <name type="scientific">Mortierella alpina</name>
    <name type="common">Oleaginous fungus</name>
    <name type="synonym">Mortierella renispora</name>
    <dbReference type="NCBI Taxonomy" id="64518"/>
    <lineage>
        <taxon>Eukaryota</taxon>
        <taxon>Fungi</taxon>
        <taxon>Fungi incertae sedis</taxon>
        <taxon>Mucoromycota</taxon>
        <taxon>Mortierellomycotina</taxon>
        <taxon>Mortierellomycetes</taxon>
        <taxon>Mortierellales</taxon>
        <taxon>Mortierellaceae</taxon>
        <taxon>Mortierella</taxon>
    </lineage>
</organism>
<dbReference type="GO" id="GO:0003677">
    <property type="term" value="F:DNA binding"/>
    <property type="evidence" value="ECO:0007669"/>
    <property type="project" value="InterPro"/>
</dbReference>
<dbReference type="AlphaFoldDB" id="A0A9P8CU63"/>
<dbReference type="InterPro" id="IPR031872">
    <property type="entry name" value="NDC10_II"/>
</dbReference>
<evidence type="ECO:0000313" key="3">
    <source>
        <dbReference type="EMBL" id="KAG9319267.1"/>
    </source>
</evidence>
<accession>A0A9P8CU63</accession>
<dbReference type="EMBL" id="JAIFTL010000517">
    <property type="protein sequence ID" value="KAG9319267.1"/>
    <property type="molecule type" value="Genomic_DNA"/>
</dbReference>
<name>A0A9P8CU63_MORAP</name>
<evidence type="ECO:0000259" key="2">
    <source>
        <dbReference type="Pfam" id="PF16787"/>
    </source>
</evidence>
<comment type="caution">
    <text evidence="3">The sequence shown here is derived from an EMBL/GenBank/DDBJ whole genome shotgun (WGS) entry which is preliminary data.</text>
</comment>
<proteinExistence type="predicted"/>
<protein>
    <recommendedName>
        <fullName evidence="2">Ndc10 domain-containing protein</fullName>
    </recommendedName>
</protein>
<feature type="domain" description="Ndc10" evidence="2">
    <location>
        <begin position="19"/>
        <end position="202"/>
    </location>
</feature>
<feature type="compositionally biased region" description="Low complexity" evidence="1">
    <location>
        <begin position="318"/>
        <end position="349"/>
    </location>
</feature>
<evidence type="ECO:0000313" key="4">
    <source>
        <dbReference type="Proteomes" id="UP000717515"/>
    </source>
</evidence>
<dbReference type="InterPro" id="IPR038279">
    <property type="entry name" value="Ndc10_dom2_sf"/>
</dbReference>
<dbReference type="Pfam" id="PF16787">
    <property type="entry name" value="NDC10_II"/>
    <property type="match status" value="1"/>
</dbReference>
<dbReference type="Gene3D" id="1.10.443.20">
    <property type="entry name" value="Centromere DNA-binding protein complex CBF3 subunit, domain 2"/>
    <property type="match status" value="1"/>
</dbReference>
<reference evidence="3" key="1">
    <citation type="submission" date="2021-07" db="EMBL/GenBank/DDBJ databases">
        <title>Draft genome of Mortierella alpina, strain LL118, isolated from an aspen leaf litter sample.</title>
        <authorList>
            <person name="Yang S."/>
            <person name="Vinatzer B.A."/>
        </authorList>
    </citation>
    <scope>NUCLEOTIDE SEQUENCE</scope>
    <source>
        <strain evidence="3">LL118</strain>
    </source>
</reference>
<gene>
    <name evidence="3" type="ORF">KVV02_003331</name>
</gene>